<dbReference type="PANTHER" id="PTHR43080">
    <property type="entry name" value="CBS DOMAIN-CONTAINING PROTEIN CBSX3, MITOCHONDRIAL"/>
    <property type="match status" value="1"/>
</dbReference>
<dbReference type="InterPro" id="IPR046342">
    <property type="entry name" value="CBS_dom_sf"/>
</dbReference>
<dbReference type="EMBL" id="FOZS01000002">
    <property type="protein sequence ID" value="SFS79346.1"/>
    <property type="molecule type" value="Genomic_DNA"/>
</dbReference>
<evidence type="ECO:0000259" key="3">
    <source>
        <dbReference type="PROSITE" id="PS51371"/>
    </source>
</evidence>
<accession>A0A1I6SR05</accession>
<keyword evidence="1 2" id="KW-0129">CBS domain</keyword>
<protein>
    <submittedName>
        <fullName evidence="4">CBS domain-containing protein</fullName>
    </submittedName>
</protein>
<dbReference type="Proteomes" id="UP000199199">
    <property type="component" value="Unassembled WGS sequence"/>
</dbReference>
<dbReference type="SUPFAM" id="SSF54631">
    <property type="entry name" value="CBS-domain pair"/>
    <property type="match status" value="1"/>
</dbReference>
<feature type="domain" description="CBS" evidence="3">
    <location>
        <begin position="74"/>
        <end position="129"/>
    </location>
</feature>
<evidence type="ECO:0000256" key="2">
    <source>
        <dbReference type="PROSITE-ProRule" id="PRU00703"/>
    </source>
</evidence>
<evidence type="ECO:0000256" key="1">
    <source>
        <dbReference type="ARBA" id="ARBA00023122"/>
    </source>
</evidence>
<dbReference type="InterPro" id="IPR000644">
    <property type="entry name" value="CBS_dom"/>
</dbReference>
<organism evidence="4 5">
    <name type="scientific">Halostagnicola kamekurae</name>
    <dbReference type="NCBI Taxonomy" id="619731"/>
    <lineage>
        <taxon>Archaea</taxon>
        <taxon>Methanobacteriati</taxon>
        <taxon>Methanobacteriota</taxon>
        <taxon>Stenosarchaea group</taxon>
        <taxon>Halobacteria</taxon>
        <taxon>Halobacteriales</taxon>
        <taxon>Natrialbaceae</taxon>
        <taxon>Halostagnicola</taxon>
    </lineage>
</organism>
<dbReference type="PROSITE" id="PS51371">
    <property type="entry name" value="CBS"/>
    <property type="match status" value="2"/>
</dbReference>
<sequence length="149" mass="16446">MGTRVMDVMTEDVVTCGADTGLEAVAERMLRHEIGSVVVTTEGNSYGIVTETDIVFATYKTGASLAEIPTRKVASHPVVTTEPTQTLRLAAKRMREEGVKKLVVVDGLDIAGILTTQDLIDHYGELNKEVEEIRQSSHQQSKEWPREDF</sequence>
<dbReference type="Pfam" id="PF00571">
    <property type="entry name" value="CBS"/>
    <property type="match status" value="2"/>
</dbReference>
<name>A0A1I6SR05_9EURY</name>
<dbReference type="InterPro" id="IPR051257">
    <property type="entry name" value="Diverse_CBS-Domain"/>
</dbReference>
<proteinExistence type="predicted"/>
<dbReference type="CDD" id="cd17776">
    <property type="entry name" value="CBS_pair_arch"/>
    <property type="match status" value="1"/>
</dbReference>
<reference evidence="5" key="1">
    <citation type="submission" date="2016-10" db="EMBL/GenBank/DDBJ databases">
        <authorList>
            <person name="Varghese N."/>
            <person name="Submissions S."/>
        </authorList>
    </citation>
    <scope>NUCLEOTIDE SEQUENCE [LARGE SCALE GENOMIC DNA]</scope>
    <source>
        <strain evidence="5">DSM 22427</strain>
    </source>
</reference>
<dbReference type="Gene3D" id="3.10.580.10">
    <property type="entry name" value="CBS-domain"/>
    <property type="match status" value="1"/>
</dbReference>
<dbReference type="RefSeq" id="WP_092905249.1">
    <property type="nucleotide sequence ID" value="NZ_FOZS01000002.1"/>
</dbReference>
<evidence type="ECO:0000313" key="5">
    <source>
        <dbReference type="Proteomes" id="UP000199199"/>
    </source>
</evidence>
<feature type="domain" description="CBS" evidence="3">
    <location>
        <begin position="9"/>
        <end position="64"/>
    </location>
</feature>
<evidence type="ECO:0000313" key="4">
    <source>
        <dbReference type="EMBL" id="SFS79346.1"/>
    </source>
</evidence>
<dbReference type="OrthoDB" id="43333at2157"/>
<dbReference type="SMART" id="SM00116">
    <property type="entry name" value="CBS"/>
    <property type="match status" value="2"/>
</dbReference>
<dbReference type="AlphaFoldDB" id="A0A1I6SR05"/>
<dbReference type="PANTHER" id="PTHR43080:SF2">
    <property type="entry name" value="CBS DOMAIN-CONTAINING PROTEIN"/>
    <property type="match status" value="1"/>
</dbReference>
<gene>
    <name evidence="4" type="ORF">SAMN04488556_2852</name>
</gene>
<keyword evidence="5" id="KW-1185">Reference proteome</keyword>